<dbReference type="GO" id="GO:0140662">
    <property type="term" value="F:ATP-dependent protein folding chaperone"/>
    <property type="evidence" value="ECO:0007669"/>
    <property type="project" value="InterPro"/>
</dbReference>
<dbReference type="Proteomes" id="UP000789342">
    <property type="component" value="Unassembled WGS sequence"/>
</dbReference>
<keyword evidence="2" id="KW-0143">Chaperone</keyword>
<dbReference type="AlphaFoldDB" id="A0A9N9NHQ3"/>
<dbReference type="OrthoDB" id="409136at2759"/>
<evidence type="ECO:0000313" key="4">
    <source>
        <dbReference type="Proteomes" id="UP000789342"/>
    </source>
</evidence>
<dbReference type="EMBL" id="CAJVPV010026547">
    <property type="protein sequence ID" value="CAG8731887.1"/>
    <property type="molecule type" value="Genomic_DNA"/>
</dbReference>
<gene>
    <name evidence="3" type="ORF">AMORRO_LOCUS14085</name>
</gene>
<dbReference type="GO" id="GO:0051082">
    <property type="term" value="F:unfolded protein binding"/>
    <property type="evidence" value="ECO:0007669"/>
    <property type="project" value="InterPro"/>
</dbReference>
<proteinExistence type="inferred from homology"/>
<dbReference type="GO" id="GO:0016887">
    <property type="term" value="F:ATP hydrolysis activity"/>
    <property type="evidence" value="ECO:0007669"/>
    <property type="project" value="InterPro"/>
</dbReference>
<dbReference type="Gene3D" id="1.20.120.790">
    <property type="entry name" value="Heat shock protein 90, C-terminal domain"/>
    <property type="match status" value="1"/>
</dbReference>
<feature type="non-terminal residue" evidence="3">
    <location>
        <position position="130"/>
    </location>
</feature>
<dbReference type="SUPFAM" id="SSF110942">
    <property type="entry name" value="HSP90 C-terminal domain"/>
    <property type="match status" value="1"/>
</dbReference>
<dbReference type="Pfam" id="PF00183">
    <property type="entry name" value="HSP90"/>
    <property type="match status" value="1"/>
</dbReference>
<comment type="similarity">
    <text evidence="1">Belongs to the heat shock protein 90 family.</text>
</comment>
<dbReference type="InterPro" id="IPR037196">
    <property type="entry name" value="HSP90_C"/>
</dbReference>
<sequence length="130" mass="14567">KILEINPYHPLILGFLDKVENDKADDAMKEMVEVLYLATLIRSGYMLENTQKFASLIEKVLRHNLGVDPNAEAISCAIKASNELVKNLHRDGLDRGIIATFNTSMVVRQAFTKDEASLHRSLNRLTNVAS</sequence>
<feature type="non-terminal residue" evidence="3">
    <location>
        <position position="1"/>
    </location>
</feature>
<protein>
    <submittedName>
        <fullName evidence="3">10083_t:CDS:1</fullName>
    </submittedName>
</protein>
<accession>A0A9N9NHQ3</accession>
<organism evidence="3 4">
    <name type="scientific">Acaulospora morrowiae</name>
    <dbReference type="NCBI Taxonomy" id="94023"/>
    <lineage>
        <taxon>Eukaryota</taxon>
        <taxon>Fungi</taxon>
        <taxon>Fungi incertae sedis</taxon>
        <taxon>Mucoromycota</taxon>
        <taxon>Glomeromycotina</taxon>
        <taxon>Glomeromycetes</taxon>
        <taxon>Diversisporales</taxon>
        <taxon>Acaulosporaceae</taxon>
        <taxon>Acaulospora</taxon>
    </lineage>
</organism>
<dbReference type="GO" id="GO:0005524">
    <property type="term" value="F:ATP binding"/>
    <property type="evidence" value="ECO:0007669"/>
    <property type="project" value="InterPro"/>
</dbReference>
<name>A0A9N9NHQ3_9GLOM</name>
<reference evidence="3" key="1">
    <citation type="submission" date="2021-06" db="EMBL/GenBank/DDBJ databases">
        <authorList>
            <person name="Kallberg Y."/>
            <person name="Tangrot J."/>
            <person name="Rosling A."/>
        </authorList>
    </citation>
    <scope>NUCLEOTIDE SEQUENCE</scope>
    <source>
        <strain evidence="3">CL551</strain>
    </source>
</reference>
<keyword evidence="4" id="KW-1185">Reference proteome</keyword>
<dbReference type="InterPro" id="IPR001404">
    <property type="entry name" value="Hsp90_fam"/>
</dbReference>
<comment type="caution">
    <text evidence="3">The sequence shown here is derived from an EMBL/GenBank/DDBJ whole genome shotgun (WGS) entry which is preliminary data.</text>
</comment>
<evidence type="ECO:0000313" key="3">
    <source>
        <dbReference type="EMBL" id="CAG8731887.1"/>
    </source>
</evidence>
<evidence type="ECO:0000256" key="2">
    <source>
        <dbReference type="ARBA" id="ARBA00023186"/>
    </source>
</evidence>
<evidence type="ECO:0000256" key="1">
    <source>
        <dbReference type="ARBA" id="ARBA00008239"/>
    </source>
</evidence>